<feature type="domain" description="Flavin reductase like" evidence="3">
    <location>
        <begin position="12"/>
        <end position="158"/>
    </location>
</feature>
<dbReference type="GO" id="GO:0010181">
    <property type="term" value="F:FMN binding"/>
    <property type="evidence" value="ECO:0007669"/>
    <property type="project" value="InterPro"/>
</dbReference>
<accession>A0A1Y2JAV3</accession>
<comment type="caution">
    <text evidence="4">The sequence shown here is derived from an EMBL/GenBank/DDBJ whole genome shotgun (WGS) entry which is preliminary data.</text>
</comment>
<evidence type="ECO:0000259" key="3">
    <source>
        <dbReference type="SMART" id="SM00903"/>
    </source>
</evidence>
<dbReference type="AlphaFoldDB" id="A0A1Y2JAV3"/>
<dbReference type="RefSeq" id="WP_085404928.1">
    <property type="nucleotide sequence ID" value="NZ_NAFL01000283.1"/>
</dbReference>
<comment type="similarity">
    <text evidence="1">Belongs to the non-flavoprotein flavin reductase family.</text>
</comment>
<dbReference type="InterPro" id="IPR002563">
    <property type="entry name" value="Flavin_Rdtase-like_dom"/>
</dbReference>
<organism evidence="4 5">
    <name type="scientific">Bradyrhizobium japonicum</name>
    <dbReference type="NCBI Taxonomy" id="375"/>
    <lineage>
        <taxon>Bacteria</taxon>
        <taxon>Pseudomonadati</taxon>
        <taxon>Pseudomonadota</taxon>
        <taxon>Alphaproteobacteria</taxon>
        <taxon>Hyphomicrobiales</taxon>
        <taxon>Nitrobacteraceae</taxon>
        <taxon>Bradyrhizobium</taxon>
    </lineage>
</organism>
<evidence type="ECO:0000313" key="5">
    <source>
        <dbReference type="Proteomes" id="UP000193335"/>
    </source>
</evidence>
<keyword evidence="2" id="KW-0560">Oxidoreductase</keyword>
<dbReference type="SUPFAM" id="SSF50475">
    <property type="entry name" value="FMN-binding split barrel"/>
    <property type="match status" value="1"/>
</dbReference>
<reference evidence="4 5" key="1">
    <citation type="submission" date="2017-03" db="EMBL/GenBank/DDBJ databases">
        <title>Whole genome sequences of fourteen strains of Bradyrhizobium canariense and one strain of Bradyrhizobium japonicum isolated from Lupinus (Papilionoideae: Genisteae) species in Algeria.</title>
        <authorList>
            <person name="Crovadore J."/>
            <person name="Chekireb D."/>
            <person name="Brachmann A."/>
            <person name="Chablais R."/>
            <person name="Cochard B."/>
            <person name="Lefort F."/>
        </authorList>
    </citation>
    <scope>NUCLEOTIDE SEQUENCE [LARGE SCALE GENOMIC DNA]</scope>
    <source>
        <strain evidence="4 5">UBMA197</strain>
    </source>
</reference>
<sequence>MTFNNRQFRDALGHFPTGVIVVTATTDEGERLGMTMSSFNSVSLTPPLVAFSIHLEAASLVKWRLCRRYAINVLGEEQGHLSDRFARAKSGKWDDISAIDGQFGTPLLPDVLVALECEQYARHDGGDHELFISPVLAIHESPRTSRHPLVFQRGRYWSLQKDQCA</sequence>
<dbReference type="GO" id="GO:0042602">
    <property type="term" value="F:riboflavin reductase (NADPH) activity"/>
    <property type="evidence" value="ECO:0007669"/>
    <property type="project" value="TreeGrafter"/>
</dbReference>
<name>A0A1Y2JAV3_BRAJP</name>
<evidence type="ECO:0000256" key="2">
    <source>
        <dbReference type="ARBA" id="ARBA00023002"/>
    </source>
</evidence>
<proteinExistence type="inferred from homology"/>
<dbReference type="SMART" id="SM00903">
    <property type="entry name" value="Flavin_Reduct"/>
    <property type="match status" value="1"/>
</dbReference>
<dbReference type="EMBL" id="NAFL01000283">
    <property type="protein sequence ID" value="OSJ24091.1"/>
    <property type="molecule type" value="Genomic_DNA"/>
</dbReference>
<dbReference type="InterPro" id="IPR012349">
    <property type="entry name" value="Split_barrel_FMN-bd"/>
</dbReference>
<dbReference type="InterPro" id="IPR050268">
    <property type="entry name" value="NADH-dep_flavin_reductase"/>
</dbReference>
<gene>
    <name evidence="4" type="ORF">BSZ19_43355</name>
</gene>
<evidence type="ECO:0000313" key="4">
    <source>
        <dbReference type="EMBL" id="OSJ24091.1"/>
    </source>
</evidence>
<dbReference type="PANTHER" id="PTHR30466">
    <property type="entry name" value="FLAVIN REDUCTASE"/>
    <property type="match status" value="1"/>
</dbReference>
<evidence type="ECO:0000256" key="1">
    <source>
        <dbReference type="ARBA" id="ARBA00008898"/>
    </source>
</evidence>
<dbReference type="Pfam" id="PF01613">
    <property type="entry name" value="Flavin_Reduct"/>
    <property type="match status" value="1"/>
</dbReference>
<protein>
    <recommendedName>
        <fullName evidence="3">Flavin reductase like domain-containing protein</fullName>
    </recommendedName>
</protein>
<dbReference type="Gene3D" id="2.30.110.10">
    <property type="entry name" value="Electron Transport, Fmn-binding Protein, Chain A"/>
    <property type="match status" value="1"/>
</dbReference>
<dbReference type="PANTHER" id="PTHR30466:SF11">
    <property type="entry name" value="FLAVIN-DEPENDENT MONOOXYGENASE, REDUCTASE SUBUNIT HSAB"/>
    <property type="match status" value="1"/>
</dbReference>
<dbReference type="Proteomes" id="UP000193335">
    <property type="component" value="Unassembled WGS sequence"/>
</dbReference>